<protein>
    <recommendedName>
        <fullName evidence="3">Antitoxin HicB</fullName>
    </recommendedName>
</protein>
<evidence type="ECO:0008006" key="3">
    <source>
        <dbReference type="Google" id="ProtNLM"/>
    </source>
</evidence>
<organism evidence="1 2">
    <name type="scientific">Clavibacter sepedonicus</name>
    <name type="common">Clavibacter michiganensis subsp. sepedonicus</name>
    <dbReference type="NCBI Taxonomy" id="31964"/>
    <lineage>
        <taxon>Bacteria</taxon>
        <taxon>Bacillati</taxon>
        <taxon>Actinomycetota</taxon>
        <taxon>Actinomycetes</taxon>
        <taxon>Micrococcales</taxon>
        <taxon>Microbacteriaceae</taxon>
        <taxon>Clavibacter</taxon>
    </lineage>
</organism>
<name>B0RIZ9_CLASE</name>
<gene>
    <name evidence="1" type="ordered locus">pCS0004</name>
</gene>
<dbReference type="HOGENOM" id="CLU_127098_0_0_11"/>
<dbReference type="KEGG" id="cms:pCS0004"/>
<evidence type="ECO:0000313" key="2">
    <source>
        <dbReference type="Proteomes" id="UP000001318"/>
    </source>
</evidence>
<proteinExistence type="predicted"/>
<geneLocation type="plasmid" evidence="1 2">
    <name>pCS1</name>
</geneLocation>
<sequence>MMNVRTYEVTVEREGRWWLFRIPELDLVGQARKLAEVDYEARGIIEAMTDADFDSIATNVTVTPPSELWAAWKAAEQEEAAARQAQADAAAHRRDVVKKLRSTGVTAEEAGIVLGITKQRVFQLEKTPA</sequence>
<accession>B0RIZ9</accession>
<keyword evidence="2" id="KW-1185">Reference proteome</keyword>
<dbReference type="EMBL" id="AM849035">
    <property type="protein sequence ID" value="CAQ03187.1"/>
    <property type="molecule type" value="Genomic_DNA"/>
</dbReference>
<keyword evidence="1" id="KW-0614">Plasmid</keyword>
<evidence type="ECO:0000313" key="1">
    <source>
        <dbReference type="EMBL" id="CAQ03187.1"/>
    </source>
</evidence>
<dbReference type="Proteomes" id="UP000001318">
    <property type="component" value="Plasmid pCS1"/>
</dbReference>
<reference evidence="1 2" key="1">
    <citation type="journal article" date="2008" name="J. Bacteriol.">
        <title>Genome of the actinomycete plant pathogen Clavibacter michiganensis subsp. sepedonicus suggests recent niche adaptation.</title>
        <authorList>
            <person name="Bentley S.D."/>
            <person name="Corton C."/>
            <person name="Brown S.E."/>
            <person name="Barron A."/>
            <person name="Clark L."/>
            <person name="Doggett J."/>
            <person name="Harris B."/>
            <person name="Ormond D."/>
            <person name="Quail M.A."/>
            <person name="May G."/>
            <person name="Francis D."/>
            <person name="Knudson D."/>
            <person name="Parkhill J."/>
            <person name="Ishimaru C.A."/>
        </authorList>
    </citation>
    <scope>NUCLEOTIDE SEQUENCE [LARGE SCALE GENOMIC DNA]</scope>
    <source>
        <strain evidence="2">ATCC 33113 / DSM 20744 / JCM 9667 / LMG 2889 / ICMP 2535 / C-1</strain>
    </source>
</reference>
<dbReference type="AlphaFoldDB" id="B0RIZ9"/>